<keyword evidence="4 5" id="KW-0145">Chemotaxis</keyword>
<dbReference type="HOGENOM" id="CLU_000445_51_0_9"/>
<evidence type="ECO:0000259" key="9">
    <source>
        <dbReference type="PROSITE" id="PS50122"/>
    </source>
</evidence>
<dbReference type="KEGG" id="sgy:Sgly_0592"/>
<comment type="subcellular location">
    <subcellularLocation>
        <location evidence="4">Cytoplasm</location>
    </subcellularLocation>
</comment>
<dbReference type="EMBL" id="CP002547">
    <property type="protein sequence ID" value="ADY54955.1"/>
    <property type="molecule type" value="Genomic_DNA"/>
</dbReference>
<sequence length="378" mass="40483">MSKPLNRPIRVLIIDDSPFIRMTLKTILSRDPDIQVVDMARDGSEGILKLKEHRPDVITLDVEMPVMDGLQALREIMRWQPTPAIIVSSLTTEEASLTMKAFDLGAVDVVAKPVGNRGNDLNTLASDLILKVKSVAEIDPRKLFRARTAGQQTISAERSAGKNSERPQEKRNGGGYRGPAKDMPKHRIDIVAIGTSTGGPSALQTVLGGLSGDIPVPIVVAQHMPPGFTASLANRLNGICAVSIKEIENGELLKPGIAYIGQSGMQMMIERSGGDLIARVSDQSPISTLYKPSVDVMFMSLAKAVGAGVLGVVLTGMGNDGRAGMKELKAEGAYSIAESEKTCIVYGMPRSIVDAGLADRVELLSDISKIIMECTARR</sequence>
<gene>
    <name evidence="4" type="primary">cheB</name>
    <name evidence="10" type="ordered locus">Sgly_0592</name>
</gene>
<dbReference type="InterPro" id="IPR001789">
    <property type="entry name" value="Sig_transdc_resp-reg_receiver"/>
</dbReference>
<dbReference type="InterPro" id="IPR000673">
    <property type="entry name" value="Sig_transdc_resp-reg_Me-estase"/>
</dbReference>
<feature type="domain" description="CheB-type methylesterase" evidence="9">
    <location>
        <begin position="184"/>
        <end position="378"/>
    </location>
</feature>
<dbReference type="PANTHER" id="PTHR42872">
    <property type="entry name" value="PROTEIN-GLUTAMATE METHYLESTERASE/PROTEIN-GLUTAMINE GLUTAMINASE"/>
    <property type="match status" value="1"/>
</dbReference>
<dbReference type="PANTHER" id="PTHR42872:SF3">
    <property type="entry name" value="PROTEIN-GLUTAMATE METHYLESTERASE_PROTEIN-GLUTAMINE GLUTAMINASE 1"/>
    <property type="match status" value="1"/>
</dbReference>
<dbReference type="PROSITE" id="PS50122">
    <property type="entry name" value="CHEB"/>
    <property type="match status" value="1"/>
</dbReference>
<evidence type="ECO:0000313" key="10">
    <source>
        <dbReference type="EMBL" id="ADY54955.1"/>
    </source>
</evidence>
<dbReference type="EC" id="3.1.1.61" evidence="4"/>
<comment type="function">
    <text evidence="2">May play the central regulatory role in sporulation. It may be an element of the effector pathway responsible for the activation of sporulation genes in response to nutritional stress. Spo0A may act in concert with spo0H (a sigma factor) to control the expression of some genes that are critical to the sporulation process.</text>
</comment>
<feature type="active site" evidence="4 5">
    <location>
        <position position="320"/>
    </location>
</feature>
<dbReference type="NCBIfam" id="NF001965">
    <property type="entry name" value="PRK00742.1"/>
    <property type="match status" value="1"/>
</dbReference>
<dbReference type="GO" id="GO:0006935">
    <property type="term" value="P:chemotaxis"/>
    <property type="evidence" value="ECO:0007669"/>
    <property type="project" value="UniProtKB-UniRule"/>
</dbReference>
<dbReference type="Gene3D" id="3.40.50.2300">
    <property type="match status" value="1"/>
</dbReference>
<dbReference type="Pfam" id="PF00072">
    <property type="entry name" value="Response_reg"/>
    <property type="match status" value="1"/>
</dbReference>
<dbReference type="InterPro" id="IPR008248">
    <property type="entry name" value="CheB-like"/>
</dbReference>
<dbReference type="Gene3D" id="3.40.50.180">
    <property type="entry name" value="Methylesterase CheB, C-terminal domain"/>
    <property type="match status" value="1"/>
</dbReference>
<dbReference type="SUPFAM" id="SSF52738">
    <property type="entry name" value="Methylesterase CheB, C-terminal domain"/>
    <property type="match status" value="1"/>
</dbReference>
<accession>F0SZF0</accession>
<comment type="catalytic activity">
    <reaction evidence="4">
        <text>L-glutaminyl-[protein] + H2O = L-glutamyl-[protein] + NH4(+)</text>
        <dbReference type="Rhea" id="RHEA:16441"/>
        <dbReference type="Rhea" id="RHEA-COMP:10207"/>
        <dbReference type="Rhea" id="RHEA-COMP:10208"/>
        <dbReference type="ChEBI" id="CHEBI:15377"/>
        <dbReference type="ChEBI" id="CHEBI:28938"/>
        <dbReference type="ChEBI" id="CHEBI:29973"/>
        <dbReference type="ChEBI" id="CHEBI:30011"/>
        <dbReference type="EC" id="3.5.1.44"/>
    </reaction>
</comment>
<comment type="PTM">
    <text evidence="4">Phosphorylated by CheA. Phosphorylation of the N-terminal regulatory domain activates the methylesterase activity.</text>
</comment>
<keyword evidence="1 4" id="KW-0378">Hydrolase</keyword>
<comment type="domain">
    <text evidence="4">Contains a C-terminal catalytic domain, and an N-terminal region which modulates catalytic activity.</text>
</comment>
<protein>
    <recommendedName>
        <fullName evidence="4">Protein-glutamate methylesterase/protein-glutamine glutaminase</fullName>
        <ecNumber evidence="4">3.1.1.61</ecNumber>
        <ecNumber evidence="4">3.5.1.44</ecNumber>
    </recommendedName>
</protein>
<dbReference type="CDD" id="cd17541">
    <property type="entry name" value="REC_CheB-like"/>
    <property type="match status" value="1"/>
</dbReference>
<dbReference type="GO" id="GO:0050568">
    <property type="term" value="F:protein-glutamine glutaminase activity"/>
    <property type="evidence" value="ECO:0007669"/>
    <property type="project" value="UniProtKB-UniRule"/>
</dbReference>
<feature type="domain" description="Response regulatory" evidence="8">
    <location>
        <begin position="10"/>
        <end position="127"/>
    </location>
</feature>
<dbReference type="AlphaFoldDB" id="F0SZF0"/>
<dbReference type="STRING" id="645991.Sgly_0592"/>
<organism evidence="10 11">
    <name type="scientific">Syntrophobotulus glycolicus (strain DSM 8271 / FlGlyR)</name>
    <dbReference type="NCBI Taxonomy" id="645991"/>
    <lineage>
        <taxon>Bacteria</taxon>
        <taxon>Bacillati</taxon>
        <taxon>Bacillota</taxon>
        <taxon>Clostridia</taxon>
        <taxon>Eubacteriales</taxon>
        <taxon>Desulfitobacteriaceae</taxon>
        <taxon>Syntrophobotulus</taxon>
    </lineage>
</organism>
<dbReference type="SUPFAM" id="SSF52172">
    <property type="entry name" value="CheY-like"/>
    <property type="match status" value="1"/>
</dbReference>
<dbReference type="GO" id="GO:0005737">
    <property type="term" value="C:cytoplasm"/>
    <property type="evidence" value="ECO:0007669"/>
    <property type="project" value="UniProtKB-SubCell"/>
</dbReference>
<keyword evidence="4" id="KW-0963">Cytoplasm</keyword>
<dbReference type="Proteomes" id="UP000007488">
    <property type="component" value="Chromosome"/>
</dbReference>
<dbReference type="GO" id="GO:0008984">
    <property type="term" value="F:protein-glutamate methylesterase activity"/>
    <property type="evidence" value="ECO:0007669"/>
    <property type="project" value="UniProtKB-UniRule"/>
</dbReference>
<evidence type="ECO:0000256" key="3">
    <source>
        <dbReference type="ARBA" id="ARBA00048267"/>
    </source>
</evidence>
<evidence type="ECO:0000256" key="4">
    <source>
        <dbReference type="HAMAP-Rule" id="MF_00099"/>
    </source>
</evidence>
<keyword evidence="4 6" id="KW-0597">Phosphoprotein</keyword>
<evidence type="ECO:0000256" key="2">
    <source>
        <dbReference type="ARBA" id="ARBA00024867"/>
    </source>
</evidence>
<dbReference type="Pfam" id="PF01339">
    <property type="entry name" value="CheB_methylest"/>
    <property type="match status" value="1"/>
</dbReference>
<dbReference type="HAMAP" id="MF_00099">
    <property type="entry name" value="CheB_chemtxs"/>
    <property type="match status" value="1"/>
</dbReference>
<dbReference type="InterPro" id="IPR011006">
    <property type="entry name" value="CheY-like_superfamily"/>
</dbReference>
<evidence type="ECO:0000259" key="8">
    <source>
        <dbReference type="PROSITE" id="PS50110"/>
    </source>
</evidence>
<evidence type="ECO:0000256" key="1">
    <source>
        <dbReference type="ARBA" id="ARBA00022801"/>
    </source>
</evidence>
<dbReference type="RefSeq" id="WP_013623826.1">
    <property type="nucleotide sequence ID" value="NC_015172.1"/>
</dbReference>
<evidence type="ECO:0000256" key="7">
    <source>
        <dbReference type="SAM" id="MobiDB-lite"/>
    </source>
</evidence>
<reference evidence="11" key="2">
    <citation type="submission" date="2011-02" db="EMBL/GenBank/DDBJ databases">
        <title>The complete genome of Syntrophobotulus glycolicus DSM 8271.</title>
        <authorList>
            <person name="Lucas S."/>
            <person name="Copeland A."/>
            <person name="Lapidus A."/>
            <person name="Bruce D."/>
            <person name="Goodwin L."/>
            <person name="Pitluck S."/>
            <person name="Kyrpides N."/>
            <person name="Mavromatis K."/>
            <person name="Pagani I."/>
            <person name="Ivanova N."/>
            <person name="Mikhailova N."/>
            <person name="Chertkov O."/>
            <person name="Held B."/>
            <person name="Detter J.C."/>
            <person name="Tapia R."/>
            <person name="Han C."/>
            <person name="Land M."/>
            <person name="Hauser L."/>
            <person name="Markowitz V."/>
            <person name="Cheng J.-F."/>
            <person name="Hugenholtz P."/>
            <person name="Woyke T."/>
            <person name="Wu D."/>
            <person name="Spring S."/>
            <person name="Schroeder M."/>
            <person name="Brambilla E."/>
            <person name="Klenk H.-P."/>
            <person name="Eisen J.A."/>
        </authorList>
    </citation>
    <scope>NUCLEOTIDE SEQUENCE [LARGE SCALE GENOMIC DNA]</scope>
    <source>
        <strain evidence="11">DSM 8271 / FlGlyR</strain>
    </source>
</reference>
<dbReference type="SMART" id="SM00448">
    <property type="entry name" value="REC"/>
    <property type="match status" value="1"/>
</dbReference>
<dbReference type="GO" id="GO:0000156">
    <property type="term" value="F:phosphorelay response regulator activity"/>
    <property type="evidence" value="ECO:0007669"/>
    <property type="project" value="InterPro"/>
</dbReference>
<feature type="modified residue" description="4-aspartylphosphate" evidence="4 6">
    <location>
        <position position="61"/>
    </location>
</feature>
<proteinExistence type="inferred from homology"/>
<comment type="function">
    <text evidence="4">Involved in chemotaxis. Part of a chemotaxis signal transduction system that modulates chemotaxis in response to various stimuli. Catalyzes the demethylation of specific methylglutamate residues introduced into the chemoreceptors (methyl-accepting chemotaxis proteins or MCP) by CheR. Also mediates the irreversible deamidation of specific glutamine residues to glutamic acid.</text>
</comment>
<dbReference type="InterPro" id="IPR035909">
    <property type="entry name" value="CheB_C"/>
</dbReference>
<evidence type="ECO:0000313" key="11">
    <source>
        <dbReference type="Proteomes" id="UP000007488"/>
    </source>
</evidence>
<dbReference type="OrthoDB" id="9793421at2"/>
<comment type="similarity">
    <text evidence="4">Belongs to the CheB family.</text>
</comment>
<evidence type="ECO:0000256" key="6">
    <source>
        <dbReference type="PROSITE-ProRule" id="PRU00169"/>
    </source>
</evidence>
<reference evidence="10 11" key="1">
    <citation type="journal article" date="2011" name="Stand. Genomic Sci.">
        <title>Complete genome sequence of Syntrophobotulus glycolicus type strain (FlGlyR).</title>
        <authorList>
            <person name="Han C."/>
            <person name="Mwirichia R."/>
            <person name="Chertkov O."/>
            <person name="Held B."/>
            <person name="Lapidus A."/>
            <person name="Nolan M."/>
            <person name="Lucas S."/>
            <person name="Hammon N."/>
            <person name="Deshpande S."/>
            <person name="Cheng J.F."/>
            <person name="Tapia R."/>
            <person name="Goodwin L."/>
            <person name="Pitluck S."/>
            <person name="Huntemann M."/>
            <person name="Liolios K."/>
            <person name="Ivanova N."/>
            <person name="Pagani I."/>
            <person name="Mavromatis K."/>
            <person name="Ovchinikova G."/>
            <person name="Pati A."/>
            <person name="Chen A."/>
            <person name="Palaniappan K."/>
            <person name="Land M."/>
            <person name="Hauser L."/>
            <person name="Brambilla E.M."/>
            <person name="Rohde M."/>
            <person name="Spring S."/>
            <person name="Sikorski J."/>
            <person name="Goker M."/>
            <person name="Woyke T."/>
            <person name="Bristow J."/>
            <person name="Eisen J.A."/>
            <person name="Markowitz V."/>
            <person name="Hugenholtz P."/>
            <person name="Kyrpides N.C."/>
            <person name="Klenk H.P."/>
            <person name="Detter J.C."/>
        </authorList>
    </citation>
    <scope>NUCLEOTIDE SEQUENCE [LARGE SCALE GENOMIC DNA]</scope>
    <source>
        <strain evidence="11">DSM 8271 / FlGlyR</strain>
    </source>
</reference>
<name>F0SZF0_SYNGF</name>
<dbReference type="PROSITE" id="PS50110">
    <property type="entry name" value="RESPONSE_REGULATORY"/>
    <property type="match status" value="1"/>
</dbReference>
<dbReference type="PIRSF" id="PIRSF000876">
    <property type="entry name" value="RR_chemtxs_CheB"/>
    <property type="match status" value="1"/>
</dbReference>
<comment type="catalytic activity">
    <reaction evidence="3 4">
        <text>[protein]-L-glutamate 5-O-methyl ester + H2O = L-glutamyl-[protein] + methanol + H(+)</text>
        <dbReference type="Rhea" id="RHEA:23236"/>
        <dbReference type="Rhea" id="RHEA-COMP:10208"/>
        <dbReference type="Rhea" id="RHEA-COMP:10311"/>
        <dbReference type="ChEBI" id="CHEBI:15377"/>
        <dbReference type="ChEBI" id="CHEBI:15378"/>
        <dbReference type="ChEBI" id="CHEBI:17790"/>
        <dbReference type="ChEBI" id="CHEBI:29973"/>
        <dbReference type="ChEBI" id="CHEBI:82795"/>
        <dbReference type="EC" id="3.1.1.61"/>
    </reaction>
</comment>
<feature type="region of interest" description="Disordered" evidence="7">
    <location>
        <begin position="147"/>
        <end position="181"/>
    </location>
</feature>
<evidence type="ECO:0000256" key="5">
    <source>
        <dbReference type="PROSITE-ProRule" id="PRU00050"/>
    </source>
</evidence>
<feature type="active site" evidence="4 5">
    <location>
        <position position="196"/>
    </location>
</feature>
<feature type="active site" evidence="4 5">
    <location>
        <position position="223"/>
    </location>
</feature>
<keyword evidence="11" id="KW-1185">Reference proteome</keyword>
<feature type="compositionally biased region" description="Basic and acidic residues" evidence="7">
    <location>
        <begin position="159"/>
        <end position="172"/>
    </location>
</feature>
<dbReference type="eggNOG" id="COG2201">
    <property type="taxonomic scope" value="Bacteria"/>
</dbReference>
<dbReference type="CDD" id="cd16432">
    <property type="entry name" value="CheB_Rec"/>
    <property type="match status" value="1"/>
</dbReference>
<dbReference type="EC" id="3.5.1.44" evidence="4"/>